<sequence>MEILDYCVKNFTGDKRTNALLFYHDLFTMDGEKISLDLFHGKYTDSLLIDIKANDYQILTMGNELKMETPYLADKFNKYDVFIRTAAPNDKAYTALVKMVQTDLETKNFKSAIDKINVYTAYFKGKNKKLNRLLMYLKAEE</sequence>
<proteinExistence type="predicted"/>
<gene>
    <name evidence="1" type="ORF">SDC9_180431</name>
</gene>
<comment type="caution">
    <text evidence="1">The sequence shown here is derived from an EMBL/GenBank/DDBJ whole genome shotgun (WGS) entry which is preliminary data.</text>
</comment>
<organism evidence="1">
    <name type="scientific">bioreactor metagenome</name>
    <dbReference type="NCBI Taxonomy" id="1076179"/>
    <lineage>
        <taxon>unclassified sequences</taxon>
        <taxon>metagenomes</taxon>
        <taxon>ecological metagenomes</taxon>
    </lineage>
</organism>
<dbReference type="AlphaFoldDB" id="A0A645H1Q0"/>
<reference evidence="1" key="1">
    <citation type="submission" date="2019-08" db="EMBL/GenBank/DDBJ databases">
        <authorList>
            <person name="Kucharzyk K."/>
            <person name="Murdoch R.W."/>
            <person name="Higgins S."/>
            <person name="Loffler F."/>
        </authorList>
    </citation>
    <scope>NUCLEOTIDE SEQUENCE</scope>
</reference>
<evidence type="ECO:0000313" key="1">
    <source>
        <dbReference type="EMBL" id="MPN32948.1"/>
    </source>
</evidence>
<accession>A0A645H1Q0</accession>
<dbReference type="EMBL" id="VSSQ01085224">
    <property type="protein sequence ID" value="MPN32948.1"/>
    <property type="molecule type" value="Genomic_DNA"/>
</dbReference>
<protein>
    <submittedName>
        <fullName evidence="1">Uncharacterized protein</fullName>
    </submittedName>
</protein>
<name>A0A645H1Q0_9ZZZZ</name>